<dbReference type="RefSeq" id="WP_195874625.1">
    <property type="nucleotide sequence ID" value="NZ_JADOEL010000002.1"/>
</dbReference>
<evidence type="ECO:0000256" key="2">
    <source>
        <dbReference type="SAM" id="Phobius"/>
    </source>
</evidence>
<name>A0ABS0EP35_9BURK</name>
<feature type="compositionally biased region" description="Polar residues" evidence="1">
    <location>
        <begin position="8"/>
        <end position="22"/>
    </location>
</feature>
<feature type="region of interest" description="Disordered" evidence="1">
    <location>
        <begin position="1"/>
        <end position="53"/>
    </location>
</feature>
<keyword evidence="2" id="KW-1133">Transmembrane helix</keyword>
<dbReference type="EMBL" id="JADOEL010000002">
    <property type="protein sequence ID" value="MBF8176611.1"/>
    <property type="molecule type" value="Genomic_DNA"/>
</dbReference>
<dbReference type="Proteomes" id="UP000657372">
    <property type="component" value="Unassembled WGS sequence"/>
</dbReference>
<proteinExistence type="predicted"/>
<feature type="domain" description="SPOR" evidence="3">
    <location>
        <begin position="214"/>
        <end position="292"/>
    </location>
</feature>
<feature type="region of interest" description="Disordered" evidence="1">
    <location>
        <begin position="111"/>
        <end position="202"/>
    </location>
</feature>
<protein>
    <submittedName>
        <fullName evidence="4">SPOR domain-containing protein</fullName>
    </submittedName>
</protein>
<evidence type="ECO:0000256" key="1">
    <source>
        <dbReference type="SAM" id="MobiDB-lite"/>
    </source>
</evidence>
<reference evidence="4 5" key="1">
    <citation type="submission" date="2020-11" db="EMBL/GenBank/DDBJ databases">
        <title>WGS of Herminiimonas contaminans strain Marseille-Q4544 isolated from planarians Schmidtea mediterranea.</title>
        <authorList>
            <person name="Kangale L."/>
        </authorList>
    </citation>
    <scope>NUCLEOTIDE SEQUENCE [LARGE SCALE GENOMIC DNA]</scope>
    <source>
        <strain evidence="4 5">Marseille-Q4544</strain>
    </source>
</reference>
<gene>
    <name evidence="4" type="ORF">IXC47_02820</name>
</gene>
<keyword evidence="2" id="KW-0812">Transmembrane</keyword>
<sequence length="292" mass="30570">MGLFSFLRKNQQDSSTGKSDFYSQADEEKPARGKRKQGNRREEPVDPVLPEKKRARRRLVGAIALVLAAIIGLPMILDSEPRQLPDDIDIQIPSKDTPAPAAQAKAGLVAKADSAAATAPSNSLSAEEEIVEPGPAAPVAAPAAAKDTPKETPKETVKAESKPAEAEKKPQVASAKPEAAEPKATPHAPSVSKADEAARARAILEGKPVPSAAPHASGKVVLQVAALASQDKVNELQKKLQAAGLKSHTQKVATASGERIRVRIGPFANEAEADKARAKLTKIGLTGKSFPA</sequence>
<dbReference type="InterPro" id="IPR052521">
    <property type="entry name" value="Cell_div_SPOR-domain"/>
</dbReference>
<feature type="compositionally biased region" description="Basic and acidic residues" evidence="1">
    <location>
        <begin position="147"/>
        <end position="170"/>
    </location>
</feature>
<organism evidence="4 5">
    <name type="scientific">Herminiimonas contaminans</name>
    <dbReference type="NCBI Taxonomy" id="1111140"/>
    <lineage>
        <taxon>Bacteria</taxon>
        <taxon>Pseudomonadati</taxon>
        <taxon>Pseudomonadota</taxon>
        <taxon>Betaproteobacteria</taxon>
        <taxon>Burkholderiales</taxon>
        <taxon>Oxalobacteraceae</taxon>
        <taxon>Herminiimonas</taxon>
    </lineage>
</organism>
<dbReference type="Pfam" id="PF05036">
    <property type="entry name" value="SPOR"/>
    <property type="match status" value="1"/>
</dbReference>
<evidence type="ECO:0000313" key="4">
    <source>
        <dbReference type="EMBL" id="MBF8176611.1"/>
    </source>
</evidence>
<feature type="compositionally biased region" description="Basic and acidic residues" evidence="1">
    <location>
        <begin position="39"/>
        <end position="52"/>
    </location>
</feature>
<keyword evidence="2" id="KW-0472">Membrane</keyword>
<feature type="compositionally biased region" description="Basic and acidic residues" evidence="1">
    <location>
        <begin position="193"/>
        <end position="202"/>
    </location>
</feature>
<feature type="transmembrane region" description="Helical" evidence="2">
    <location>
        <begin position="59"/>
        <end position="77"/>
    </location>
</feature>
<feature type="compositionally biased region" description="Low complexity" evidence="1">
    <location>
        <begin position="132"/>
        <end position="145"/>
    </location>
</feature>
<keyword evidence="5" id="KW-1185">Reference proteome</keyword>
<dbReference type="SUPFAM" id="SSF110997">
    <property type="entry name" value="Sporulation related repeat"/>
    <property type="match status" value="1"/>
</dbReference>
<dbReference type="Gene3D" id="3.30.70.1070">
    <property type="entry name" value="Sporulation related repeat"/>
    <property type="match status" value="1"/>
</dbReference>
<dbReference type="InterPro" id="IPR007730">
    <property type="entry name" value="SPOR-like_dom"/>
</dbReference>
<dbReference type="PROSITE" id="PS51724">
    <property type="entry name" value="SPOR"/>
    <property type="match status" value="1"/>
</dbReference>
<dbReference type="InterPro" id="IPR036680">
    <property type="entry name" value="SPOR-like_sf"/>
</dbReference>
<feature type="compositionally biased region" description="Low complexity" evidence="1">
    <location>
        <begin position="173"/>
        <end position="189"/>
    </location>
</feature>
<accession>A0ABS0EP35</accession>
<dbReference type="PANTHER" id="PTHR38687:SF1">
    <property type="entry name" value="CELL DIVISION PROTEIN DEDD"/>
    <property type="match status" value="1"/>
</dbReference>
<dbReference type="PANTHER" id="PTHR38687">
    <property type="entry name" value="CELL DIVISION PROTEIN DEDD-RELATED"/>
    <property type="match status" value="1"/>
</dbReference>
<feature type="region of interest" description="Disordered" evidence="1">
    <location>
        <begin position="87"/>
        <end position="106"/>
    </location>
</feature>
<comment type="caution">
    <text evidence="4">The sequence shown here is derived from an EMBL/GenBank/DDBJ whole genome shotgun (WGS) entry which is preliminary data.</text>
</comment>
<evidence type="ECO:0000313" key="5">
    <source>
        <dbReference type="Proteomes" id="UP000657372"/>
    </source>
</evidence>
<evidence type="ECO:0000259" key="3">
    <source>
        <dbReference type="PROSITE" id="PS51724"/>
    </source>
</evidence>